<dbReference type="Proteomes" id="UP001345963">
    <property type="component" value="Unassembled WGS sequence"/>
</dbReference>
<sequence>MLADADKSVIIHRLKSSFTNRLEVHSEMKKLLLLKQQRPRIQFENALRNTIPTVKYSGGCIMWCGSFTSVMEKTLCGNVEVTSQDFNLEMNFGAIRSSRWTLTQTTSFVT</sequence>
<name>A0ABU7B518_9TELE</name>
<evidence type="ECO:0000313" key="1">
    <source>
        <dbReference type="EMBL" id="MED6245478.1"/>
    </source>
</evidence>
<dbReference type="EMBL" id="JAHUTI010040748">
    <property type="protein sequence ID" value="MED6245478.1"/>
    <property type="molecule type" value="Genomic_DNA"/>
</dbReference>
<organism evidence="1 2">
    <name type="scientific">Ataeniobius toweri</name>
    <dbReference type="NCBI Taxonomy" id="208326"/>
    <lineage>
        <taxon>Eukaryota</taxon>
        <taxon>Metazoa</taxon>
        <taxon>Chordata</taxon>
        <taxon>Craniata</taxon>
        <taxon>Vertebrata</taxon>
        <taxon>Euteleostomi</taxon>
        <taxon>Actinopterygii</taxon>
        <taxon>Neopterygii</taxon>
        <taxon>Teleostei</taxon>
        <taxon>Neoteleostei</taxon>
        <taxon>Acanthomorphata</taxon>
        <taxon>Ovalentaria</taxon>
        <taxon>Atherinomorphae</taxon>
        <taxon>Cyprinodontiformes</taxon>
        <taxon>Goodeidae</taxon>
        <taxon>Ataeniobius</taxon>
    </lineage>
</organism>
<keyword evidence="2" id="KW-1185">Reference proteome</keyword>
<gene>
    <name evidence="1" type="ORF">ATANTOWER_003835</name>
</gene>
<evidence type="ECO:0000313" key="2">
    <source>
        <dbReference type="Proteomes" id="UP001345963"/>
    </source>
</evidence>
<reference evidence="1 2" key="1">
    <citation type="submission" date="2021-07" db="EMBL/GenBank/DDBJ databases">
        <authorList>
            <person name="Palmer J.M."/>
        </authorList>
    </citation>
    <scope>NUCLEOTIDE SEQUENCE [LARGE SCALE GENOMIC DNA]</scope>
    <source>
        <strain evidence="1 2">AT_MEX2019</strain>
        <tissue evidence="1">Muscle</tissue>
    </source>
</reference>
<accession>A0ABU7B518</accession>
<proteinExistence type="predicted"/>
<comment type="caution">
    <text evidence="1">The sequence shown here is derived from an EMBL/GenBank/DDBJ whole genome shotgun (WGS) entry which is preliminary data.</text>
</comment>
<protein>
    <submittedName>
        <fullName evidence="1">Uncharacterized protein</fullName>
    </submittedName>
</protein>